<proteinExistence type="predicted"/>
<dbReference type="AlphaFoldDB" id="A0A318ZRP6"/>
<organism evidence="2 3">
    <name type="scientific">Aspergillus saccharolyticus JOP 1030-1</name>
    <dbReference type="NCBI Taxonomy" id="1450539"/>
    <lineage>
        <taxon>Eukaryota</taxon>
        <taxon>Fungi</taxon>
        <taxon>Dikarya</taxon>
        <taxon>Ascomycota</taxon>
        <taxon>Pezizomycotina</taxon>
        <taxon>Eurotiomycetes</taxon>
        <taxon>Eurotiomycetidae</taxon>
        <taxon>Eurotiales</taxon>
        <taxon>Aspergillaceae</taxon>
        <taxon>Aspergillus</taxon>
        <taxon>Aspergillus subgen. Circumdati</taxon>
    </lineage>
</organism>
<name>A0A318ZRP6_9EURO</name>
<evidence type="ECO:0000313" key="2">
    <source>
        <dbReference type="EMBL" id="PYH49355.1"/>
    </source>
</evidence>
<gene>
    <name evidence="2" type="ORF">BP01DRAFT_362289</name>
</gene>
<keyword evidence="3" id="KW-1185">Reference proteome</keyword>
<dbReference type="Proteomes" id="UP000248349">
    <property type="component" value="Unassembled WGS sequence"/>
</dbReference>
<dbReference type="GeneID" id="37077443"/>
<dbReference type="OrthoDB" id="4500275at2759"/>
<dbReference type="Pfam" id="PF12511">
    <property type="entry name" value="DUF3716"/>
    <property type="match status" value="1"/>
</dbReference>
<reference evidence="2 3" key="1">
    <citation type="submission" date="2016-12" db="EMBL/GenBank/DDBJ databases">
        <title>The genomes of Aspergillus section Nigri reveals drivers in fungal speciation.</title>
        <authorList>
            <consortium name="DOE Joint Genome Institute"/>
            <person name="Vesth T.C."/>
            <person name="Nybo J."/>
            <person name="Theobald S."/>
            <person name="Brandl J."/>
            <person name="Frisvad J.C."/>
            <person name="Nielsen K.F."/>
            <person name="Lyhne E.K."/>
            <person name="Kogle M.E."/>
            <person name="Kuo A."/>
            <person name="Riley R."/>
            <person name="Clum A."/>
            <person name="Nolan M."/>
            <person name="Lipzen A."/>
            <person name="Salamov A."/>
            <person name="Henrissat B."/>
            <person name="Wiebenga A."/>
            <person name="De Vries R.P."/>
            <person name="Grigoriev I.V."/>
            <person name="Mortensen U.H."/>
            <person name="Andersen M.R."/>
            <person name="Baker S.E."/>
        </authorList>
    </citation>
    <scope>NUCLEOTIDE SEQUENCE [LARGE SCALE GENOMIC DNA]</scope>
    <source>
        <strain evidence="2 3">JOP 1030-1</strain>
    </source>
</reference>
<accession>A0A318ZRP6</accession>
<protein>
    <submittedName>
        <fullName evidence="2">Uncharacterized protein</fullName>
    </submittedName>
</protein>
<dbReference type="InterPro" id="IPR022190">
    <property type="entry name" value="DUF3716"/>
</dbReference>
<evidence type="ECO:0000313" key="3">
    <source>
        <dbReference type="Proteomes" id="UP000248349"/>
    </source>
</evidence>
<dbReference type="STRING" id="1450539.A0A318ZRP6"/>
<dbReference type="EMBL" id="KZ821219">
    <property type="protein sequence ID" value="PYH49355.1"/>
    <property type="molecule type" value="Genomic_DNA"/>
</dbReference>
<sequence>MSSNNNNNNTLRPASRRAARRPPNYTPPGVYVPPDLRRYWDRLYEGLPEGRNPVIPRGDLGMIAPYVHTNVGRTVLASYEARDVEFRYGRIQAYQIASHRPSYINALLIQSLGSRPPEACISCRTSQAGPFPECHHLPGAFDGACANCKWPDAGSRCSIRDSAWGAVRPANPPTPIIGRGSPAPGARTNPILLGFEEEEEEVVLVPARRPPPIKEEDIEEIPVITIPDEIIEID</sequence>
<feature type="region of interest" description="Disordered" evidence="1">
    <location>
        <begin position="1"/>
        <end position="29"/>
    </location>
</feature>
<evidence type="ECO:0000256" key="1">
    <source>
        <dbReference type="SAM" id="MobiDB-lite"/>
    </source>
</evidence>
<dbReference type="RefSeq" id="XP_025435337.1">
    <property type="nucleotide sequence ID" value="XM_025576215.1"/>
</dbReference>
<feature type="compositionally biased region" description="Low complexity" evidence="1">
    <location>
        <begin position="1"/>
        <end position="13"/>
    </location>
</feature>